<keyword evidence="6" id="KW-1185">Reference proteome</keyword>
<dbReference type="GO" id="GO:0043565">
    <property type="term" value="F:sequence-specific DNA binding"/>
    <property type="evidence" value="ECO:0007669"/>
    <property type="project" value="InterPro"/>
</dbReference>
<dbReference type="Pfam" id="PF13412">
    <property type="entry name" value="HTH_24"/>
    <property type="match status" value="1"/>
</dbReference>
<dbReference type="SMART" id="SM00344">
    <property type="entry name" value="HTH_ASNC"/>
    <property type="match status" value="1"/>
</dbReference>
<protein>
    <submittedName>
        <fullName evidence="5">DNA-binding transcriptional regulator, Lrp family</fullName>
    </submittedName>
</protein>
<dbReference type="Proteomes" id="UP000198531">
    <property type="component" value="Unassembled WGS sequence"/>
</dbReference>
<organism evidence="5 6">
    <name type="scientific">Halogeometricum rufum</name>
    <dbReference type="NCBI Taxonomy" id="553469"/>
    <lineage>
        <taxon>Archaea</taxon>
        <taxon>Methanobacteriati</taxon>
        <taxon>Methanobacteriota</taxon>
        <taxon>Stenosarchaea group</taxon>
        <taxon>Halobacteria</taxon>
        <taxon>Halobacteriales</taxon>
        <taxon>Haloferacaceae</taxon>
        <taxon>Halogeometricum</taxon>
    </lineage>
</organism>
<dbReference type="InterPro" id="IPR019888">
    <property type="entry name" value="Tscrpt_reg_AsnC-like"/>
</dbReference>
<evidence type="ECO:0000256" key="3">
    <source>
        <dbReference type="ARBA" id="ARBA00023163"/>
    </source>
</evidence>
<evidence type="ECO:0000259" key="4">
    <source>
        <dbReference type="PROSITE" id="PS50956"/>
    </source>
</evidence>
<dbReference type="InterPro" id="IPR056526">
    <property type="entry name" value="TRASH_HVO_1752"/>
</dbReference>
<evidence type="ECO:0000256" key="1">
    <source>
        <dbReference type="ARBA" id="ARBA00023015"/>
    </source>
</evidence>
<proteinExistence type="predicted"/>
<dbReference type="AlphaFoldDB" id="A0A1I6I9M6"/>
<dbReference type="InterPro" id="IPR036388">
    <property type="entry name" value="WH-like_DNA-bd_sf"/>
</dbReference>
<evidence type="ECO:0000256" key="2">
    <source>
        <dbReference type="ARBA" id="ARBA00023125"/>
    </source>
</evidence>
<dbReference type="CDD" id="cd00090">
    <property type="entry name" value="HTH_ARSR"/>
    <property type="match status" value="1"/>
</dbReference>
<feature type="domain" description="HTH asnC-type" evidence="4">
    <location>
        <begin position="4"/>
        <end position="67"/>
    </location>
</feature>
<dbReference type="PROSITE" id="PS50956">
    <property type="entry name" value="HTH_ASNC_2"/>
    <property type="match status" value="1"/>
</dbReference>
<evidence type="ECO:0000313" key="5">
    <source>
        <dbReference type="EMBL" id="SFR63406.1"/>
    </source>
</evidence>
<dbReference type="InterPro" id="IPR000485">
    <property type="entry name" value="AsnC-type_HTH_dom"/>
</dbReference>
<keyword evidence="1" id="KW-0805">Transcription regulation</keyword>
<evidence type="ECO:0000313" key="6">
    <source>
        <dbReference type="Proteomes" id="UP000198531"/>
    </source>
</evidence>
<dbReference type="OrthoDB" id="33200at2157"/>
<dbReference type="STRING" id="553469.SAMN04487947_3102"/>
<dbReference type="InterPro" id="IPR011017">
    <property type="entry name" value="TRASH_dom"/>
</dbReference>
<dbReference type="InterPro" id="IPR050684">
    <property type="entry name" value="HTH-Siroheme_Decarb"/>
</dbReference>
<dbReference type="PANTHER" id="PTHR43413">
    <property type="entry name" value="TRANSCRIPTIONAL REGULATOR, ASNC FAMILY"/>
    <property type="match status" value="1"/>
</dbReference>
<dbReference type="Gene3D" id="1.10.10.10">
    <property type="entry name" value="Winged helix-like DNA-binding domain superfamily/Winged helix DNA-binding domain"/>
    <property type="match status" value="1"/>
</dbReference>
<accession>A0A1I6I9M6</accession>
<dbReference type="PRINTS" id="PR00033">
    <property type="entry name" value="HTHASNC"/>
</dbReference>
<dbReference type="RefSeq" id="WP_089809293.1">
    <property type="nucleotide sequence ID" value="NZ_FOYT01000002.1"/>
</dbReference>
<sequence>MRELDDTDLRILELLTEDARRPFSDIAERVDLSPPAVSDRVEKLRESGVIRRFTLDIDRSQLRAGVPVLVRLDLPATEVAAVKDALRESEAVEHVFVTVEGDVVFSARFRADAVREGIDDLVDLGRVADYEVTIVSSTEWTPSVGGTEFALTCAECGNTVTSEGESERIGERQYHFCCSSCAARFREQYDRLSAGAE</sequence>
<dbReference type="SUPFAM" id="SSF46785">
    <property type="entry name" value="Winged helix' DNA-binding domain"/>
    <property type="match status" value="1"/>
</dbReference>
<gene>
    <name evidence="5" type="ORF">SAMN04487947_3102</name>
</gene>
<reference evidence="6" key="1">
    <citation type="submission" date="2016-10" db="EMBL/GenBank/DDBJ databases">
        <authorList>
            <person name="Varghese N."/>
            <person name="Submissions S."/>
        </authorList>
    </citation>
    <scope>NUCLEOTIDE SEQUENCE [LARGE SCALE GENOMIC DNA]</scope>
    <source>
        <strain evidence="6">CGMCC 1.7736</strain>
    </source>
</reference>
<dbReference type="EMBL" id="FOYT01000002">
    <property type="protein sequence ID" value="SFR63406.1"/>
    <property type="molecule type" value="Genomic_DNA"/>
</dbReference>
<keyword evidence="2 5" id="KW-0238">DNA-binding</keyword>
<name>A0A1I6I9M6_9EURY</name>
<keyword evidence="3" id="KW-0804">Transcription</keyword>
<dbReference type="InterPro" id="IPR011991">
    <property type="entry name" value="ArsR-like_HTH"/>
</dbReference>
<dbReference type="PANTHER" id="PTHR43413:SF4">
    <property type="entry name" value="HTH-TYPE TRANSCRIPTIONAL REGULATOR LYSM"/>
    <property type="match status" value="1"/>
</dbReference>
<dbReference type="InterPro" id="IPR036390">
    <property type="entry name" value="WH_DNA-bd_sf"/>
</dbReference>
<dbReference type="Pfam" id="PF24273">
    <property type="entry name" value="TRASH_HVO_1752_C"/>
    <property type="match status" value="1"/>
</dbReference>
<dbReference type="SMART" id="SM00746">
    <property type="entry name" value="TRASH"/>
    <property type="match status" value="1"/>
</dbReference>